<keyword evidence="2" id="KW-1185">Reference proteome</keyword>
<dbReference type="AlphaFoldDB" id="A0AAV9GC88"/>
<dbReference type="Proteomes" id="UP001321760">
    <property type="component" value="Unassembled WGS sequence"/>
</dbReference>
<comment type="caution">
    <text evidence="1">The sequence shown here is derived from an EMBL/GenBank/DDBJ whole genome shotgun (WGS) entry which is preliminary data.</text>
</comment>
<protein>
    <submittedName>
        <fullName evidence="1">Uncharacterized protein</fullName>
    </submittedName>
</protein>
<organism evidence="1 2">
    <name type="scientific">Podospora aff. communis PSN243</name>
    <dbReference type="NCBI Taxonomy" id="3040156"/>
    <lineage>
        <taxon>Eukaryota</taxon>
        <taxon>Fungi</taxon>
        <taxon>Dikarya</taxon>
        <taxon>Ascomycota</taxon>
        <taxon>Pezizomycotina</taxon>
        <taxon>Sordariomycetes</taxon>
        <taxon>Sordariomycetidae</taxon>
        <taxon>Sordariales</taxon>
        <taxon>Podosporaceae</taxon>
        <taxon>Podospora</taxon>
    </lineage>
</organism>
<name>A0AAV9GC88_9PEZI</name>
<dbReference type="EMBL" id="MU865962">
    <property type="protein sequence ID" value="KAK4445754.1"/>
    <property type="molecule type" value="Genomic_DNA"/>
</dbReference>
<evidence type="ECO:0000313" key="1">
    <source>
        <dbReference type="EMBL" id="KAK4445754.1"/>
    </source>
</evidence>
<reference evidence="1" key="1">
    <citation type="journal article" date="2023" name="Mol. Phylogenet. Evol.">
        <title>Genome-scale phylogeny and comparative genomics of the fungal order Sordariales.</title>
        <authorList>
            <person name="Hensen N."/>
            <person name="Bonometti L."/>
            <person name="Westerberg I."/>
            <person name="Brannstrom I.O."/>
            <person name="Guillou S."/>
            <person name="Cros-Aarteil S."/>
            <person name="Calhoun S."/>
            <person name="Haridas S."/>
            <person name="Kuo A."/>
            <person name="Mondo S."/>
            <person name="Pangilinan J."/>
            <person name="Riley R."/>
            <person name="LaButti K."/>
            <person name="Andreopoulos B."/>
            <person name="Lipzen A."/>
            <person name="Chen C."/>
            <person name="Yan M."/>
            <person name="Daum C."/>
            <person name="Ng V."/>
            <person name="Clum A."/>
            <person name="Steindorff A."/>
            <person name="Ohm R.A."/>
            <person name="Martin F."/>
            <person name="Silar P."/>
            <person name="Natvig D.O."/>
            <person name="Lalanne C."/>
            <person name="Gautier V."/>
            <person name="Ament-Velasquez S.L."/>
            <person name="Kruys A."/>
            <person name="Hutchinson M.I."/>
            <person name="Powell A.J."/>
            <person name="Barry K."/>
            <person name="Miller A.N."/>
            <person name="Grigoriev I.V."/>
            <person name="Debuchy R."/>
            <person name="Gladieux P."/>
            <person name="Hiltunen Thoren M."/>
            <person name="Johannesson H."/>
        </authorList>
    </citation>
    <scope>NUCLEOTIDE SEQUENCE</scope>
    <source>
        <strain evidence="1">PSN243</strain>
    </source>
</reference>
<proteinExistence type="predicted"/>
<sequence>MAGLVISVFNQCNVLTNSRQRLRKPTRTDQISKEIPTFCTPEPAHEPRYSDIYRGLFFLSLLLPLLLPSVTGARHYHHLLIVASGRPAVDILKFYHGFLDIRICWYLWVQDHEQTIGVLLPWTQRLPGRKNRFPIVVGLATVARQQLNGWQLLGGPDRLSAWAPGRLDAWVPEFLSVLERSGAEAVGRGRGGFEGRGLHELRVEDRKGVERCEG</sequence>
<gene>
    <name evidence="1" type="ORF">QBC34DRAFT_412623</name>
</gene>
<evidence type="ECO:0000313" key="2">
    <source>
        <dbReference type="Proteomes" id="UP001321760"/>
    </source>
</evidence>
<reference evidence="1" key="2">
    <citation type="submission" date="2023-05" db="EMBL/GenBank/DDBJ databases">
        <authorList>
            <consortium name="Lawrence Berkeley National Laboratory"/>
            <person name="Steindorff A."/>
            <person name="Hensen N."/>
            <person name="Bonometti L."/>
            <person name="Westerberg I."/>
            <person name="Brannstrom I.O."/>
            <person name="Guillou S."/>
            <person name="Cros-Aarteil S."/>
            <person name="Calhoun S."/>
            <person name="Haridas S."/>
            <person name="Kuo A."/>
            <person name="Mondo S."/>
            <person name="Pangilinan J."/>
            <person name="Riley R."/>
            <person name="Labutti K."/>
            <person name="Andreopoulos B."/>
            <person name="Lipzen A."/>
            <person name="Chen C."/>
            <person name="Yanf M."/>
            <person name="Daum C."/>
            <person name="Ng V."/>
            <person name="Clum A."/>
            <person name="Ohm R."/>
            <person name="Martin F."/>
            <person name="Silar P."/>
            <person name="Natvig D."/>
            <person name="Lalanne C."/>
            <person name="Gautier V."/>
            <person name="Ament-Velasquez S.L."/>
            <person name="Kruys A."/>
            <person name="Hutchinson M.I."/>
            <person name="Powell A.J."/>
            <person name="Barry K."/>
            <person name="Miller A.N."/>
            <person name="Grigoriev I.V."/>
            <person name="Debuchy R."/>
            <person name="Gladieux P."/>
            <person name="Thoren M.H."/>
            <person name="Johannesson H."/>
        </authorList>
    </citation>
    <scope>NUCLEOTIDE SEQUENCE</scope>
    <source>
        <strain evidence="1">PSN243</strain>
    </source>
</reference>
<accession>A0AAV9GC88</accession>